<proteinExistence type="predicted"/>
<dbReference type="PATRIC" id="fig|472175.3.peg.1399"/>
<keyword evidence="1" id="KW-0812">Transmembrane</keyword>
<keyword evidence="3" id="KW-1185">Reference proteome</keyword>
<comment type="caution">
    <text evidence="2">The sequence shown here is derived from an EMBL/GenBank/DDBJ whole genome shotgun (WGS) entry which is preliminary data.</text>
</comment>
<keyword evidence="1" id="KW-1133">Transmembrane helix</keyword>
<dbReference type="AlphaFoldDB" id="A0A084UBL7"/>
<reference evidence="2 3" key="1">
    <citation type="submission" date="2014-05" db="EMBL/GenBank/DDBJ databases">
        <title>Draft Genome Sequence of Nitratireductor basaltis Strain UMTGB225, A Marine Bacterium Isolated from Green Barrel Tunicate.</title>
        <authorList>
            <person name="Gan H.Y."/>
        </authorList>
    </citation>
    <scope>NUCLEOTIDE SEQUENCE [LARGE SCALE GENOMIC DNA]</scope>
    <source>
        <strain evidence="2 3">UMTGB225</strain>
    </source>
</reference>
<evidence type="ECO:0000256" key="1">
    <source>
        <dbReference type="SAM" id="Phobius"/>
    </source>
</evidence>
<accession>A0A084UBL7</accession>
<name>A0A084UBL7_9HYPH</name>
<dbReference type="EMBL" id="JMQM01000001">
    <property type="protein sequence ID" value="KFB10353.1"/>
    <property type="molecule type" value="Genomic_DNA"/>
</dbReference>
<gene>
    <name evidence="2" type="ORF">EL18_01384</name>
</gene>
<evidence type="ECO:0000313" key="2">
    <source>
        <dbReference type="EMBL" id="KFB10353.1"/>
    </source>
</evidence>
<organism evidence="2 3">
    <name type="scientific">Nitratireductor basaltis</name>
    <dbReference type="NCBI Taxonomy" id="472175"/>
    <lineage>
        <taxon>Bacteria</taxon>
        <taxon>Pseudomonadati</taxon>
        <taxon>Pseudomonadota</taxon>
        <taxon>Alphaproteobacteria</taxon>
        <taxon>Hyphomicrobiales</taxon>
        <taxon>Phyllobacteriaceae</taxon>
        <taxon>Nitratireductor</taxon>
    </lineage>
</organism>
<evidence type="ECO:0000313" key="3">
    <source>
        <dbReference type="Proteomes" id="UP000053675"/>
    </source>
</evidence>
<dbReference type="RefSeq" id="WP_036481068.1">
    <property type="nucleotide sequence ID" value="NZ_JMQM01000001.1"/>
</dbReference>
<protein>
    <submittedName>
        <fullName evidence="2">Uncharacterized protein</fullName>
    </submittedName>
</protein>
<sequence length="70" mass="7781">MLWIAAMTGGCALFLLLSLDRAINDADLTGWRMENIIPLAMIAAMFLVCIGGFMWSANECVETICWRPVE</sequence>
<dbReference type="Proteomes" id="UP000053675">
    <property type="component" value="Unassembled WGS sequence"/>
</dbReference>
<keyword evidence="1" id="KW-0472">Membrane</keyword>
<feature type="transmembrane region" description="Helical" evidence="1">
    <location>
        <begin position="38"/>
        <end position="57"/>
    </location>
</feature>
<dbReference type="STRING" id="472175.EL18_01384"/>